<protein>
    <submittedName>
        <fullName evidence="1">Uncharacterized protein</fullName>
    </submittedName>
</protein>
<evidence type="ECO:0000313" key="2">
    <source>
        <dbReference type="Proteomes" id="UP001164539"/>
    </source>
</evidence>
<organism evidence="1 2">
    <name type="scientific">Melia azedarach</name>
    <name type="common">Chinaberry tree</name>
    <dbReference type="NCBI Taxonomy" id="155640"/>
    <lineage>
        <taxon>Eukaryota</taxon>
        <taxon>Viridiplantae</taxon>
        <taxon>Streptophyta</taxon>
        <taxon>Embryophyta</taxon>
        <taxon>Tracheophyta</taxon>
        <taxon>Spermatophyta</taxon>
        <taxon>Magnoliopsida</taxon>
        <taxon>eudicotyledons</taxon>
        <taxon>Gunneridae</taxon>
        <taxon>Pentapetalae</taxon>
        <taxon>rosids</taxon>
        <taxon>malvids</taxon>
        <taxon>Sapindales</taxon>
        <taxon>Meliaceae</taxon>
        <taxon>Melia</taxon>
    </lineage>
</organism>
<comment type="caution">
    <text evidence="1">The sequence shown here is derived from an EMBL/GenBank/DDBJ whole genome shotgun (WGS) entry which is preliminary data.</text>
</comment>
<sequence>MSRSHTKTINIAAILLVFIVLSTVPYPLLTEARILNFQAIQVQLSLRERLVHRTLRVIPPAMNTPPEKASAKNPIPPCC</sequence>
<accession>A0ACC1XHE3</accession>
<name>A0ACC1XHE3_MELAZ</name>
<proteinExistence type="predicted"/>
<reference evidence="1 2" key="1">
    <citation type="journal article" date="2023" name="Science">
        <title>Complex scaffold remodeling in plant triterpene biosynthesis.</title>
        <authorList>
            <person name="De La Pena R."/>
            <person name="Hodgson H."/>
            <person name="Liu J.C."/>
            <person name="Stephenson M.J."/>
            <person name="Martin A.C."/>
            <person name="Owen C."/>
            <person name="Harkess A."/>
            <person name="Leebens-Mack J."/>
            <person name="Jimenez L.E."/>
            <person name="Osbourn A."/>
            <person name="Sattely E.S."/>
        </authorList>
    </citation>
    <scope>NUCLEOTIDE SEQUENCE [LARGE SCALE GENOMIC DNA]</scope>
    <source>
        <strain evidence="2">cv. JPN11</strain>
        <tissue evidence="1">Leaf</tissue>
    </source>
</reference>
<dbReference type="EMBL" id="CM051402">
    <property type="protein sequence ID" value="KAJ4710247.1"/>
    <property type="molecule type" value="Genomic_DNA"/>
</dbReference>
<keyword evidence="2" id="KW-1185">Reference proteome</keyword>
<gene>
    <name evidence="1" type="ORF">OWV82_016456</name>
</gene>
<dbReference type="Proteomes" id="UP001164539">
    <property type="component" value="Chromosome 9"/>
</dbReference>
<evidence type="ECO:0000313" key="1">
    <source>
        <dbReference type="EMBL" id="KAJ4710247.1"/>
    </source>
</evidence>